<keyword evidence="1" id="KW-1133">Transmembrane helix</keyword>
<feature type="transmembrane region" description="Helical" evidence="1">
    <location>
        <begin position="175"/>
        <end position="193"/>
    </location>
</feature>
<dbReference type="EC" id="3.4.-.-" evidence="3"/>
<evidence type="ECO:0000259" key="2">
    <source>
        <dbReference type="Pfam" id="PF02517"/>
    </source>
</evidence>
<feature type="transmembrane region" description="Helical" evidence="1">
    <location>
        <begin position="199"/>
        <end position="220"/>
    </location>
</feature>
<evidence type="ECO:0000313" key="3">
    <source>
        <dbReference type="EMBL" id="MDP4540771.1"/>
    </source>
</evidence>
<keyword evidence="4" id="KW-1185">Reference proteome</keyword>
<sequence>MTSETTSLGEAISAREEWRRFAAFLRRPALPARARPPSGASLRAVLRMLGLDLAVMAVLITLATIVVAVGIELPATALENMDISWLVVALVVIAAPLLEEIAFRGWLSGRPAHVFGLLAIVSALGSLVTLVALSEATGVGVLFPAMALVVFFLGLAAVIFWQWRCRPAMGWFARIFPLFYWLSTAGFACVHLLNFDEGSLYVLLPLVLPQFVTGSILGYLRVHYGLWAAMLLHALHNGTAMVLVLAGTFLAG</sequence>
<feature type="domain" description="CAAX prenyl protease 2/Lysostaphin resistance protein A-like" evidence="2">
    <location>
        <begin position="175"/>
        <end position="238"/>
    </location>
</feature>
<evidence type="ECO:0000256" key="1">
    <source>
        <dbReference type="SAM" id="Phobius"/>
    </source>
</evidence>
<organism evidence="3 4">
    <name type="scientific">Qipengyuania benthica</name>
    <dbReference type="NCBI Taxonomy" id="3067651"/>
    <lineage>
        <taxon>Bacteria</taxon>
        <taxon>Pseudomonadati</taxon>
        <taxon>Pseudomonadota</taxon>
        <taxon>Alphaproteobacteria</taxon>
        <taxon>Sphingomonadales</taxon>
        <taxon>Erythrobacteraceae</taxon>
        <taxon>Qipengyuania</taxon>
    </lineage>
</organism>
<dbReference type="Proteomes" id="UP001235664">
    <property type="component" value="Unassembled WGS sequence"/>
</dbReference>
<dbReference type="EMBL" id="JAVAIL010000006">
    <property type="protein sequence ID" value="MDP4540771.1"/>
    <property type="molecule type" value="Genomic_DNA"/>
</dbReference>
<feature type="transmembrane region" description="Helical" evidence="1">
    <location>
        <begin position="227"/>
        <end position="251"/>
    </location>
</feature>
<accession>A0ABT9HBR2</accession>
<keyword evidence="1" id="KW-0472">Membrane</keyword>
<keyword evidence="1" id="KW-0812">Transmembrane</keyword>
<protein>
    <submittedName>
        <fullName evidence="3">CPBP family glutamic-type intramembrane protease</fullName>
        <ecNumber evidence="3">3.4.-.-</ecNumber>
    </submittedName>
</protein>
<gene>
    <name evidence="3" type="ORF">Q9K01_14185</name>
</gene>
<dbReference type="RefSeq" id="WP_305930775.1">
    <property type="nucleotide sequence ID" value="NZ_JAVAIL010000006.1"/>
</dbReference>
<dbReference type="InterPro" id="IPR003675">
    <property type="entry name" value="Rce1/LyrA-like_dom"/>
</dbReference>
<evidence type="ECO:0000313" key="4">
    <source>
        <dbReference type="Proteomes" id="UP001235664"/>
    </source>
</evidence>
<dbReference type="GO" id="GO:0008233">
    <property type="term" value="F:peptidase activity"/>
    <property type="evidence" value="ECO:0007669"/>
    <property type="project" value="UniProtKB-KW"/>
</dbReference>
<feature type="transmembrane region" description="Helical" evidence="1">
    <location>
        <begin position="139"/>
        <end position="163"/>
    </location>
</feature>
<feature type="transmembrane region" description="Helical" evidence="1">
    <location>
        <begin position="49"/>
        <end position="71"/>
    </location>
</feature>
<dbReference type="Pfam" id="PF02517">
    <property type="entry name" value="Rce1-like"/>
    <property type="match status" value="1"/>
</dbReference>
<dbReference type="GO" id="GO:0006508">
    <property type="term" value="P:proteolysis"/>
    <property type="evidence" value="ECO:0007669"/>
    <property type="project" value="UniProtKB-KW"/>
</dbReference>
<feature type="transmembrane region" description="Helical" evidence="1">
    <location>
        <begin position="114"/>
        <end position="133"/>
    </location>
</feature>
<proteinExistence type="predicted"/>
<keyword evidence="3" id="KW-0378">Hydrolase</keyword>
<name>A0ABT9HBR2_9SPHN</name>
<comment type="caution">
    <text evidence="3">The sequence shown here is derived from an EMBL/GenBank/DDBJ whole genome shotgun (WGS) entry which is preliminary data.</text>
</comment>
<reference evidence="3 4" key="1">
    <citation type="submission" date="2023-08" db="EMBL/GenBank/DDBJ databases">
        <title>genomic of DY56.</title>
        <authorList>
            <person name="Wang Y."/>
        </authorList>
    </citation>
    <scope>NUCLEOTIDE SEQUENCE [LARGE SCALE GENOMIC DNA]</scope>
    <source>
        <strain evidence="3 4">DY56-A-20</strain>
    </source>
</reference>
<keyword evidence="3" id="KW-0645">Protease</keyword>
<feature type="transmembrane region" description="Helical" evidence="1">
    <location>
        <begin position="83"/>
        <end position="102"/>
    </location>
</feature>